<dbReference type="eggNOG" id="ENOG502ZBR4">
    <property type="taxonomic scope" value="Bacteria"/>
</dbReference>
<evidence type="ECO:0000313" key="1">
    <source>
        <dbReference type="EMBL" id="EGV42344.1"/>
    </source>
</evidence>
<dbReference type="EMBL" id="AFXZ01000065">
    <property type="protein sequence ID" value="EGV42344.1"/>
    <property type="molecule type" value="Genomic_DNA"/>
</dbReference>
<accession>G2EGW3</accession>
<protein>
    <recommendedName>
        <fullName evidence="3">Porin family protein</fullName>
    </recommendedName>
</protein>
<comment type="caution">
    <text evidence="1">The sequence shown here is derived from an EMBL/GenBank/DDBJ whole genome shotgun (WGS) entry which is preliminary data.</text>
</comment>
<name>G2EGW3_9FLAO</name>
<sequence length="175" mass="19454">MKKIFLLAALIGFSPIFSQERDQIRERDEISPDNSWLKVGITGGVPVGDANNASSFALGADIRGQYLFNPNIAIGIASGYTNYFGKDGFDDFGVIPAAGFFRYYFTPSGLFLGTDIGYGFVTNVENNDGGLYVNPQIGYHNRDWNIYAYYQNTFLETDMDIQNVGVGVTYNIRFN</sequence>
<dbReference type="AlphaFoldDB" id="G2EGW3"/>
<dbReference type="Proteomes" id="UP000003730">
    <property type="component" value="Unassembled WGS sequence"/>
</dbReference>
<proteinExistence type="predicted"/>
<reference evidence="1 2" key="1">
    <citation type="journal article" date="2008" name="Int. J. Syst. Evol. Microbiol.">
        <title>Bizionia argentinensis sp. nov., isolated from surface marine water in Antarctica.</title>
        <authorList>
            <person name="Bercovich A."/>
            <person name="Vazquez S.C."/>
            <person name="Yankilevich P."/>
            <person name="Coria S.H."/>
            <person name="Foti M."/>
            <person name="Hernandez E."/>
            <person name="Vidal A."/>
            <person name="Ruberto L."/>
            <person name="Melo C."/>
            <person name="Marenssi S."/>
            <person name="Criscuolo M."/>
            <person name="Memoli M."/>
            <person name="Arguelles M."/>
            <person name="Mac Cormack W.P."/>
        </authorList>
    </citation>
    <scope>NUCLEOTIDE SEQUENCE [LARGE SCALE GENOMIC DNA]</scope>
    <source>
        <strain evidence="1 2">JUB59</strain>
    </source>
</reference>
<evidence type="ECO:0000313" key="2">
    <source>
        <dbReference type="Proteomes" id="UP000003730"/>
    </source>
</evidence>
<dbReference type="OrthoDB" id="1492374at2"/>
<dbReference type="STRING" id="1046627.BZARG_2580"/>
<dbReference type="RefSeq" id="WP_008639379.1">
    <property type="nucleotide sequence ID" value="NZ_AFXZ01000065.1"/>
</dbReference>
<organism evidence="1 2">
    <name type="scientific">Bizionia argentinensis JUB59</name>
    <dbReference type="NCBI Taxonomy" id="1046627"/>
    <lineage>
        <taxon>Bacteria</taxon>
        <taxon>Pseudomonadati</taxon>
        <taxon>Bacteroidota</taxon>
        <taxon>Flavobacteriia</taxon>
        <taxon>Flavobacteriales</taxon>
        <taxon>Flavobacteriaceae</taxon>
        <taxon>Bizionia</taxon>
    </lineage>
</organism>
<gene>
    <name evidence="1" type="ORF">BZARG_2580</name>
</gene>
<keyword evidence="2" id="KW-1185">Reference proteome</keyword>
<evidence type="ECO:0008006" key="3">
    <source>
        <dbReference type="Google" id="ProtNLM"/>
    </source>
</evidence>